<gene>
    <name evidence="1" type="ORF">S1001342_01995</name>
</gene>
<evidence type="ECO:0000313" key="1">
    <source>
        <dbReference type="EMBL" id="ARW48309.1"/>
    </source>
</evidence>
<dbReference type="Proteomes" id="UP000196205">
    <property type="component" value="Chromosome"/>
</dbReference>
<name>A0A1Y0XZE0_ACEPA</name>
<organism evidence="1 2">
    <name type="scientific">Acetobacter pasteurianus subsp. pasteurianus</name>
    <dbReference type="NCBI Taxonomy" id="481145"/>
    <lineage>
        <taxon>Bacteria</taxon>
        <taxon>Pseudomonadati</taxon>
        <taxon>Pseudomonadota</taxon>
        <taxon>Alphaproteobacteria</taxon>
        <taxon>Acetobacterales</taxon>
        <taxon>Acetobacteraceae</taxon>
        <taxon>Acetobacter</taxon>
    </lineage>
</organism>
<proteinExistence type="predicted"/>
<dbReference type="AlphaFoldDB" id="A0A1Y0XZE0"/>
<evidence type="ECO:0000313" key="2">
    <source>
        <dbReference type="Proteomes" id="UP000196205"/>
    </source>
</evidence>
<sequence length="96" mass="11046">MLHRHMLPIVHCKPIHTIINSIVASQIALQPAFLRFCLIRLRMMLHGKCLRIGYAGMFYSCQITQRIPCSDHPNCITPDFSYVLISRSARSYMRAA</sequence>
<reference evidence="1 2" key="1">
    <citation type="submission" date="2017-05" db="EMBL/GenBank/DDBJ databases">
        <title>Genome sequence of Acetobacter pasteurianus subsp. pasteurianus strain SRCM101342.</title>
        <authorList>
            <person name="Cho S.H."/>
        </authorList>
    </citation>
    <scope>NUCLEOTIDE SEQUENCE [LARGE SCALE GENOMIC DNA]</scope>
    <source>
        <strain evidence="1 2">SRCM101342</strain>
    </source>
</reference>
<protein>
    <submittedName>
        <fullName evidence="1">Uncharacterized protein</fullName>
    </submittedName>
</protein>
<dbReference type="EMBL" id="CP021509">
    <property type="protein sequence ID" value="ARW48309.1"/>
    <property type="molecule type" value="Genomic_DNA"/>
</dbReference>
<accession>A0A1Y0XZE0</accession>